<organism evidence="2 3">
    <name type="scientific">Aerophobetes bacterium</name>
    <dbReference type="NCBI Taxonomy" id="2030807"/>
    <lineage>
        <taxon>Bacteria</taxon>
        <taxon>Candidatus Aerophobota</taxon>
    </lineage>
</organism>
<comment type="caution">
    <text evidence="2">The sequence shown here is derived from an EMBL/GenBank/DDBJ whole genome shotgun (WGS) entry which is preliminary data.</text>
</comment>
<reference evidence="2 3" key="1">
    <citation type="submission" date="2019-03" db="EMBL/GenBank/DDBJ databases">
        <title>Metabolic potential of uncultured bacteria and archaea associated with petroleum seepage in deep-sea sediments.</title>
        <authorList>
            <person name="Dong X."/>
            <person name="Hubert C."/>
        </authorList>
    </citation>
    <scope>NUCLEOTIDE SEQUENCE [LARGE SCALE GENOMIC DNA]</scope>
    <source>
        <strain evidence="2">E44_bin92</strain>
    </source>
</reference>
<evidence type="ECO:0000256" key="1">
    <source>
        <dbReference type="SAM" id="Phobius"/>
    </source>
</evidence>
<proteinExistence type="predicted"/>
<feature type="transmembrane region" description="Helical" evidence="1">
    <location>
        <begin position="106"/>
        <end position="126"/>
    </location>
</feature>
<dbReference type="Proteomes" id="UP000320781">
    <property type="component" value="Unassembled WGS sequence"/>
</dbReference>
<sequence>MESSSDWYDGVVGQVGTYKAILSQKDHKKHRLDLLIRVAKRVAGFSPTCGECQNSQGEITMLVRDLSFLLHSPKEKRKSHAKILKIIVKHLQKHHKLVTEGQNRTMGMTLGVGIGAGVGAGASAAFDTSYNGLAVVLGIFVGSAIGRALDAKAKREGRVI</sequence>
<evidence type="ECO:0008006" key="4">
    <source>
        <dbReference type="Google" id="ProtNLM"/>
    </source>
</evidence>
<protein>
    <recommendedName>
        <fullName evidence="4">Glycine zipper family protein</fullName>
    </recommendedName>
</protein>
<dbReference type="AlphaFoldDB" id="A0A523QJX8"/>
<gene>
    <name evidence="2" type="ORF">E3J95_03085</name>
</gene>
<keyword evidence="1" id="KW-0812">Transmembrane</keyword>
<keyword evidence="1" id="KW-0472">Membrane</keyword>
<keyword evidence="1" id="KW-1133">Transmembrane helix</keyword>
<dbReference type="EMBL" id="SOKU01000142">
    <property type="protein sequence ID" value="TES86002.1"/>
    <property type="molecule type" value="Genomic_DNA"/>
</dbReference>
<feature type="transmembrane region" description="Helical" evidence="1">
    <location>
        <begin position="132"/>
        <end position="149"/>
    </location>
</feature>
<evidence type="ECO:0000313" key="2">
    <source>
        <dbReference type="EMBL" id="TES86002.1"/>
    </source>
</evidence>
<name>A0A523QJX8_UNCAE</name>
<evidence type="ECO:0000313" key="3">
    <source>
        <dbReference type="Proteomes" id="UP000320781"/>
    </source>
</evidence>
<accession>A0A523QJX8</accession>